<dbReference type="PANTHER" id="PTHR33294:SF8">
    <property type="entry name" value="OS02G0731500 PROTEIN"/>
    <property type="match status" value="1"/>
</dbReference>
<dbReference type="EMBL" id="JAJJMA010242229">
    <property type="protein sequence ID" value="MCL7043030.1"/>
    <property type="molecule type" value="Genomic_DNA"/>
</dbReference>
<accession>A0AA41VKV9</accession>
<feature type="transmembrane region" description="Helical" evidence="1">
    <location>
        <begin position="120"/>
        <end position="142"/>
    </location>
</feature>
<comment type="caution">
    <text evidence="2">The sequence shown here is derived from an EMBL/GenBank/DDBJ whole genome shotgun (WGS) entry which is preliminary data.</text>
</comment>
<feature type="transmembrane region" description="Helical" evidence="1">
    <location>
        <begin position="88"/>
        <end position="108"/>
    </location>
</feature>
<keyword evidence="1" id="KW-0812">Transmembrane</keyword>
<evidence type="ECO:0000313" key="3">
    <source>
        <dbReference type="Proteomes" id="UP001177140"/>
    </source>
</evidence>
<protein>
    <submittedName>
        <fullName evidence="2">Uncharacterized protein</fullName>
    </submittedName>
</protein>
<dbReference type="Pfam" id="PF05512">
    <property type="entry name" value="AWPM-19"/>
    <property type="match status" value="1"/>
</dbReference>
<keyword evidence="1" id="KW-1133">Transmembrane helix</keyword>
<dbReference type="AlphaFoldDB" id="A0AA41VKV9"/>
<feature type="transmembrane region" description="Helical" evidence="1">
    <location>
        <begin position="54"/>
        <end position="76"/>
    </location>
</feature>
<keyword evidence="3" id="KW-1185">Reference proteome</keyword>
<dbReference type="Proteomes" id="UP001177140">
    <property type="component" value="Unassembled WGS sequence"/>
</dbReference>
<evidence type="ECO:0000256" key="1">
    <source>
        <dbReference type="SAM" id="Phobius"/>
    </source>
</evidence>
<keyword evidence="1" id="KW-0472">Membrane</keyword>
<feature type="transmembrane region" description="Helical" evidence="1">
    <location>
        <begin position="12"/>
        <end position="33"/>
    </location>
</feature>
<reference evidence="2" key="1">
    <citation type="submission" date="2022-03" db="EMBL/GenBank/DDBJ databases">
        <title>A functionally conserved STORR gene fusion in Papaver species that diverged 16.8 million years ago.</title>
        <authorList>
            <person name="Catania T."/>
        </authorList>
    </citation>
    <scope>NUCLEOTIDE SEQUENCE</scope>
    <source>
        <strain evidence="2">S-191538</strain>
    </source>
</reference>
<name>A0AA41VKV9_PAPNU</name>
<gene>
    <name evidence="2" type="ORF">MKW94_005619</name>
</gene>
<proteinExistence type="predicted"/>
<evidence type="ECO:0000313" key="2">
    <source>
        <dbReference type="EMBL" id="MCL7043030.1"/>
    </source>
</evidence>
<organism evidence="2 3">
    <name type="scientific">Papaver nudicaule</name>
    <name type="common">Iceland poppy</name>
    <dbReference type="NCBI Taxonomy" id="74823"/>
    <lineage>
        <taxon>Eukaryota</taxon>
        <taxon>Viridiplantae</taxon>
        <taxon>Streptophyta</taxon>
        <taxon>Embryophyta</taxon>
        <taxon>Tracheophyta</taxon>
        <taxon>Spermatophyta</taxon>
        <taxon>Magnoliopsida</taxon>
        <taxon>Ranunculales</taxon>
        <taxon>Papaveraceae</taxon>
        <taxon>Papaveroideae</taxon>
        <taxon>Papaver</taxon>
    </lineage>
</organism>
<sequence>MATDNIGRGLISPLLAVIFVMYLIVLGLASWSLDKYINGEQHHHHLGGNQATSFMLVFSLLASVLGVSSIITGMLHHRVWRNETLGSAASLALISWAVTALTFGLACKEIGLGGHRGRRLVIYHFLDFFFSFTFFFLLDLFLGLI</sequence>
<dbReference type="PANTHER" id="PTHR33294">
    <property type="entry name" value="AWPM-19-LIKE FAMILY PROTEIN"/>
    <property type="match status" value="1"/>
</dbReference>
<dbReference type="InterPro" id="IPR008390">
    <property type="entry name" value="AWPM-19"/>
</dbReference>